<dbReference type="RefSeq" id="WP_379941901.1">
    <property type="nucleotide sequence ID" value="NZ_JBHTIB010000012.1"/>
</dbReference>
<sequence>MKKLYTPIHNLSWRKKFRFLIMVALFMTTVFRSYGQVLVNFNPRSSTATPTETIYNIKGDFTMLGNTNLTLVNYSDTANNNSDMRYVDVDSDASTWNSSSANLTFSTENGAIPECSKIIYAGLYWTGRAGASETFSVTKGNDTKVFNKKRC</sequence>
<organism evidence="1 2">
    <name type="scientific">Mariniflexile aquimaris</name>
    <dbReference type="NCBI Taxonomy" id="881009"/>
    <lineage>
        <taxon>Bacteria</taxon>
        <taxon>Pseudomonadati</taxon>
        <taxon>Bacteroidota</taxon>
        <taxon>Flavobacteriia</taxon>
        <taxon>Flavobacteriales</taxon>
        <taxon>Flavobacteriaceae</taxon>
        <taxon>Mariniflexile</taxon>
    </lineage>
</organism>
<dbReference type="EMBL" id="JBHTIB010000012">
    <property type="protein sequence ID" value="MFD0836131.1"/>
    <property type="molecule type" value="Genomic_DNA"/>
</dbReference>
<reference evidence="2" key="1">
    <citation type="journal article" date="2019" name="Int. J. Syst. Evol. Microbiol.">
        <title>The Global Catalogue of Microorganisms (GCM) 10K type strain sequencing project: providing services to taxonomists for standard genome sequencing and annotation.</title>
        <authorList>
            <consortium name="The Broad Institute Genomics Platform"/>
            <consortium name="The Broad Institute Genome Sequencing Center for Infectious Disease"/>
            <person name="Wu L."/>
            <person name="Ma J."/>
        </authorList>
    </citation>
    <scope>NUCLEOTIDE SEQUENCE [LARGE SCALE GENOMIC DNA]</scope>
    <source>
        <strain evidence="2">CCUG 60529</strain>
    </source>
</reference>
<evidence type="ECO:0000313" key="1">
    <source>
        <dbReference type="EMBL" id="MFD0836131.1"/>
    </source>
</evidence>
<comment type="caution">
    <text evidence="1">The sequence shown here is derived from an EMBL/GenBank/DDBJ whole genome shotgun (WGS) entry which is preliminary data.</text>
</comment>
<evidence type="ECO:0000313" key="2">
    <source>
        <dbReference type="Proteomes" id="UP001597011"/>
    </source>
</evidence>
<keyword evidence="2" id="KW-1185">Reference proteome</keyword>
<accession>A0ABW3BSV2</accession>
<gene>
    <name evidence="1" type="ORF">ACFQ0I_10170</name>
</gene>
<dbReference type="Proteomes" id="UP001597011">
    <property type="component" value="Unassembled WGS sequence"/>
</dbReference>
<name>A0ABW3BSV2_9FLAO</name>
<protein>
    <submittedName>
        <fullName evidence="1">Uncharacterized protein</fullName>
    </submittedName>
</protein>
<proteinExistence type="predicted"/>